<keyword evidence="2" id="KW-1185">Reference proteome</keyword>
<comment type="caution">
    <text evidence="1">The sequence shown here is derived from an EMBL/GenBank/DDBJ whole genome shotgun (WGS) entry which is preliminary data.</text>
</comment>
<organism evidence="1 2">
    <name type="scientific">Ixodes persulcatus</name>
    <name type="common">Taiga tick</name>
    <dbReference type="NCBI Taxonomy" id="34615"/>
    <lineage>
        <taxon>Eukaryota</taxon>
        <taxon>Metazoa</taxon>
        <taxon>Ecdysozoa</taxon>
        <taxon>Arthropoda</taxon>
        <taxon>Chelicerata</taxon>
        <taxon>Arachnida</taxon>
        <taxon>Acari</taxon>
        <taxon>Parasitiformes</taxon>
        <taxon>Ixodida</taxon>
        <taxon>Ixodoidea</taxon>
        <taxon>Ixodidae</taxon>
        <taxon>Ixodinae</taxon>
        <taxon>Ixodes</taxon>
    </lineage>
</organism>
<evidence type="ECO:0000313" key="2">
    <source>
        <dbReference type="Proteomes" id="UP000805193"/>
    </source>
</evidence>
<dbReference type="Proteomes" id="UP000805193">
    <property type="component" value="Unassembled WGS sequence"/>
</dbReference>
<name>A0AC60QZW0_IXOPE</name>
<reference evidence="1 2" key="1">
    <citation type="journal article" date="2020" name="Cell">
        <title>Large-Scale Comparative Analyses of Tick Genomes Elucidate Their Genetic Diversity and Vector Capacities.</title>
        <authorList>
            <consortium name="Tick Genome and Microbiome Consortium (TIGMIC)"/>
            <person name="Jia N."/>
            <person name="Wang J."/>
            <person name="Shi W."/>
            <person name="Du L."/>
            <person name="Sun Y."/>
            <person name="Zhan W."/>
            <person name="Jiang J.F."/>
            <person name="Wang Q."/>
            <person name="Zhang B."/>
            <person name="Ji P."/>
            <person name="Bell-Sakyi L."/>
            <person name="Cui X.M."/>
            <person name="Yuan T.T."/>
            <person name="Jiang B.G."/>
            <person name="Yang W.F."/>
            <person name="Lam T.T."/>
            <person name="Chang Q.C."/>
            <person name="Ding S.J."/>
            <person name="Wang X.J."/>
            <person name="Zhu J.G."/>
            <person name="Ruan X.D."/>
            <person name="Zhao L."/>
            <person name="Wei J.T."/>
            <person name="Ye R.Z."/>
            <person name="Que T.C."/>
            <person name="Du C.H."/>
            <person name="Zhou Y.H."/>
            <person name="Cheng J.X."/>
            <person name="Dai P.F."/>
            <person name="Guo W.B."/>
            <person name="Han X.H."/>
            <person name="Huang E.J."/>
            <person name="Li L.F."/>
            <person name="Wei W."/>
            <person name="Gao Y.C."/>
            <person name="Liu J.Z."/>
            <person name="Shao H.Z."/>
            <person name="Wang X."/>
            <person name="Wang C.C."/>
            <person name="Yang T.C."/>
            <person name="Huo Q.B."/>
            <person name="Li W."/>
            <person name="Chen H.Y."/>
            <person name="Chen S.E."/>
            <person name="Zhou L.G."/>
            <person name="Ni X.B."/>
            <person name="Tian J.H."/>
            <person name="Sheng Y."/>
            <person name="Liu T."/>
            <person name="Pan Y.S."/>
            <person name="Xia L.Y."/>
            <person name="Li J."/>
            <person name="Zhao F."/>
            <person name="Cao W.C."/>
        </authorList>
    </citation>
    <scope>NUCLEOTIDE SEQUENCE [LARGE SCALE GENOMIC DNA]</scope>
    <source>
        <strain evidence="1">Iper-2018</strain>
    </source>
</reference>
<protein>
    <submittedName>
        <fullName evidence="1">Uncharacterized protein</fullName>
    </submittedName>
</protein>
<evidence type="ECO:0000313" key="1">
    <source>
        <dbReference type="EMBL" id="KAG0444606.1"/>
    </source>
</evidence>
<sequence length="213" mass="24118">MTIDLYIGRVSTPSTFVRMVAKHIGVDLDIKFLSTFKKEHLKPEFVKMNPFHKLPTLCDDGFVVFESTAICLYLLNKYAPGSELYPKDVQKRARIDQFMTVVTSCVQPRFQDIYKLSLLLGKKPTAEQLQALEDLALQGLEFMMGSSKFAVGDELTLADLTLVALLGLVIKTPAFNKSKFPKLSSHYDRVSSLLPYYEETNKGKETVEFLIHL</sequence>
<gene>
    <name evidence="1" type="ORF">HPB47_013604</name>
</gene>
<proteinExistence type="predicted"/>
<dbReference type="EMBL" id="JABSTQ010001771">
    <property type="protein sequence ID" value="KAG0444606.1"/>
    <property type="molecule type" value="Genomic_DNA"/>
</dbReference>
<accession>A0AC60QZW0</accession>